<dbReference type="EMBL" id="QBLH01003027">
    <property type="protein sequence ID" value="TGZ45933.1"/>
    <property type="molecule type" value="Genomic_DNA"/>
</dbReference>
<dbReference type="NCBIfam" id="TIGR01460">
    <property type="entry name" value="HAD-SF-IIA"/>
    <property type="match status" value="2"/>
</dbReference>
<dbReference type="GO" id="GO:0005737">
    <property type="term" value="C:cytoplasm"/>
    <property type="evidence" value="ECO:0007669"/>
    <property type="project" value="TreeGrafter"/>
</dbReference>
<dbReference type="SFLD" id="SFLDS00003">
    <property type="entry name" value="Haloacid_Dehalogenase"/>
    <property type="match status" value="2"/>
</dbReference>
<keyword evidence="3" id="KW-1185">Reference proteome</keyword>
<dbReference type="SFLD" id="SFLDG01139">
    <property type="entry name" value="C2.A:_Pyridoxal_Phosphate_Phos"/>
    <property type="match status" value="2"/>
</dbReference>
<proteinExistence type="predicted"/>
<dbReference type="InterPro" id="IPR036412">
    <property type="entry name" value="HAD-like_sf"/>
</dbReference>
<dbReference type="SUPFAM" id="SSF56784">
    <property type="entry name" value="HAD-like"/>
    <property type="match status" value="2"/>
</dbReference>
<protein>
    <recommendedName>
        <fullName evidence="4">Phosphoglycolate phosphatase</fullName>
    </recommendedName>
</protein>
<dbReference type="AlphaFoldDB" id="A0A4S2K9G1"/>
<organism evidence="2 3">
    <name type="scientific">Temnothorax longispinosus</name>
    <dbReference type="NCBI Taxonomy" id="300112"/>
    <lineage>
        <taxon>Eukaryota</taxon>
        <taxon>Metazoa</taxon>
        <taxon>Ecdysozoa</taxon>
        <taxon>Arthropoda</taxon>
        <taxon>Hexapoda</taxon>
        <taxon>Insecta</taxon>
        <taxon>Pterygota</taxon>
        <taxon>Neoptera</taxon>
        <taxon>Endopterygota</taxon>
        <taxon>Hymenoptera</taxon>
        <taxon>Apocrita</taxon>
        <taxon>Aculeata</taxon>
        <taxon>Formicoidea</taxon>
        <taxon>Formicidae</taxon>
        <taxon>Myrmicinae</taxon>
        <taxon>Temnothorax</taxon>
    </lineage>
</organism>
<dbReference type="Proteomes" id="UP000310200">
    <property type="component" value="Unassembled WGS sequence"/>
</dbReference>
<evidence type="ECO:0000256" key="1">
    <source>
        <dbReference type="ARBA" id="ARBA00022801"/>
    </source>
</evidence>
<dbReference type="NCBIfam" id="TIGR01452">
    <property type="entry name" value="PGP_euk"/>
    <property type="match status" value="2"/>
</dbReference>
<dbReference type="InterPro" id="IPR006349">
    <property type="entry name" value="PGP_euk"/>
</dbReference>
<keyword evidence="1" id="KW-0378">Hydrolase</keyword>
<evidence type="ECO:0000313" key="3">
    <source>
        <dbReference type="Proteomes" id="UP000310200"/>
    </source>
</evidence>
<dbReference type="PANTHER" id="PTHR19288">
    <property type="entry name" value="4-NITROPHENYLPHOSPHATASE-RELATED"/>
    <property type="match status" value="1"/>
</dbReference>
<evidence type="ECO:0000313" key="2">
    <source>
        <dbReference type="EMBL" id="TGZ45933.1"/>
    </source>
</evidence>
<dbReference type="Gene3D" id="3.40.50.1000">
    <property type="entry name" value="HAD superfamily/HAD-like"/>
    <property type="match status" value="4"/>
</dbReference>
<dbReference type="GO" id="GO:0016791">
    <property type="term" value="F:phosphatase activity"/>
    <property type="evidence" value="ECO:0007669"/>
    <property type="project" value="InterPro"/>
</dbReference>
<dbReference type="Pfam" id="PF13344">
    <property type="entry name" value="Hydrolase_6"/>
    <property type="match status" value="2"/>
</dbReference>
<gene>
    <name evidence="2" type="ORF">DBV15_02718</name>
</gene>
<dbReference type="PANTHER" id="PTHR19288:SF93">
    <property type="entry name" value="FI11325P-RELATED"/>
    <property type="match status" value="1"/>
</dbReference>
<dbReference type="STRING" id="300112.A0A4S2K9G1"/>
<dbReference type="Pfam" id="PF13242">
    <property type="entry name" value="Hydrolase_like"/>
    <property type="match status" value="2"/>
</dbReference>
<sequence length="601" mass="67474">MSDVMSAINVKALSNQNVWKFLKSFDTVLTDCDGVLWMYKTPLPHSADVVNLFHRLGKRVFYVTNNSTKTRDDLVEKFRALQFEATKDDILCTAHLSASYLQSLGFRKKVYVIGSEAIGKELEEAGISYCGIGPDPINQNMYSVFEKDPEVAAVIVGFDEHFNYPKMVKAATYLNDANVHFIGTNTDQRDPASNDVVIPATGCLVKCIENCSERKAMIVGKPDKYMAKMLMEQSNVDPQRTLMIGDRGNTDILFGNRCGFTTLLVLTGVTALSDVERWKQSDRPEERNFVIMSAINVKALARQNVWKFLKSFDTVLTDCDGVLWMHMTPLPHSADVVNLFRRLGKRVFYVTNNSTKTRDDLVGKCQVLQFEATKDDILCTAHLSASYLQSLGFRKKVYVIGSEAIAKELEQAGISYCGIGPDPIKQNVPYSVFEKDPEVAAVIVGFDEHFSYPKMVKAATYLNDANVHFIGTNTDERFPVLNDVVIPGTGSLVRCIESCSERKAVIMGKPDEYMAKMLMERSNVDPQRTLMIGDRCNTDILFGTRCGFTTLLVLTGVTALSDVERWKQSERQEERDLVPNYYIDALGDLLPYLKELETEMS</sequence>
<dbReference type="SFLD" id="SFLDF00039">
    <property type="entry name" value="phosphoglycolate_phosphatase_2"/>
    <property type="match status" value="2"/>
</dbReference>
<dbReference type="InterPro" id="IPR023214">
    <property type="entry name" value="HAD_sf"/>
</dbReference>
<evidence type="ECO:0008006" key="4">
    <source>
        <dbReference type="Google" id="ProtNLM"/>
    </source>
</evidence>
<comment type="caution">
    <text evidence="2">The sequence shown here is derived from an EMBL/GenBank/DDBJ whole genome shotgun (WGS) entry which is preliminary data.</text>
</comment>
<reference evidence="2 3" key="1">
    <citation type="journal article" date="2019" name="Philos. Trans. R. Soc. Lond., B, Biol. Sci.">
        <title>Ant behaviour and brain gene expression of defending hosts depend on the ecological success of the intruding social parasite.</title>
        <authorList>
            <person name="Kaur R."/>
            <person name="Stoldt M."/>
            <person name="Jongepier E."/>
            <person name="Feldmeyer B."/>
            <person name="Menzel F."/>
            <person name="Bornberg-Bauer E."/>
            <person name="Foitzik S."/>
        </authorList>
    </citation>
    <scope>NUCLEOTIDE SEQUENCE [LARGE SCALE GENOMIC DNA]</scope>
    <source>
        <tissue evidence="2">Whole body</tissue>
    </source>
</reference>
<accession>A0A4S2K9G1</accession>
<name>A0A4S2K9G1_9HYME</name>
<dbReference type="InterPro" id="IPR006357">
    <property type="entry name" value="HAD-SF_hydro_IIA"/>
</dbReference>